<evidence type="ECO:0000256" key="1">
    <source>
        <dbReference type="ARBA" id="ARBA00004141"/>
    </source>
</evidence>
<dbReference type="EMBL" id="CP043538">
    <property type="protein sequence ID" value="QGY01191.1"/>
    <property type="molecule type" value="Genomic_DNA"/>
</dbReference>
<protein>
    <submittedName>
        <fullName evidence="10">Glycosyltransferase family 2 protein</fullName>
    </submittedName>
</protein>
<keyword evidence="8 9" id="KW-0472">Membrane</keyword>
<dbReference type="KEGG" id="mmes:MMSR116_04190"/>
<evidence type="ECO:0000256" key="7">
    <source>
        <dbReference type="ARBA" id="ARBA00022989"/>
    </source>
</evidence>
<evidence type="ECO:0000313" key="11">
    <source>
        <dbReference type="Proteomes" id="UP000012488"/>
    </source>
</evidence>
<comment type="subcellular location">
    <subcellularLocation>
        <location evidence="1">Membrane</location>
        <topology evidence="1">Multi-pass membrane protein</topology>
    </subcellularLocation>
</comment>
<feature type="transmembrane region" description="Helical" evidence="9">
    <location>
        <begin position="20"/>
        <end position="40"/>
    </location>
</feature>
<keyword evidence="6 9" id="KW-0812">Transmembrane</keyword>
<keyword evidence="7 9" id="KW-1133">Transmembrane helix</keyword>
<proteinExistence type="predicted"/>
<keyword evidence="4" id="KW-0328">Glycosyltransferase</keyword>
<dbReference type="Pfam" id="PF13641">
    <property type="entry name" value="Glyco_tranf_2_3"/>
    <property type="match status" value="1"/>
</dbReference>
<reference evidence="10 11" key="1">
    <citation type="journal article" date="2012" name="Genet. Mol. Biol.">
        <title>Analysis of 16S rRNA and mxaF genes revealing insights into Methylobacterium niche-specific plant association.</title>
        <authorList>
            <person name="Dourado M.N."/>
            <person name="Andreote F.D."/>
            <person name="Dini-Andreote F."/>
            <person name="Conti R."/>
            <person name="Araujo J.M."/>
            <person name="Araujo W.L."/>
        </authorList>
    </citation>
    <scope>NUCLEOTIDE SEQUENCE [LARGE SCALE GENOMIC DNA]</scope>
    <source>
        <strain evidence="10 11">SR1.6/6</strain>
    </source>
</reference>
<evidence type="ECO:0000256" key="2">
    <source>
        <dbReference type="ARBA" id="ARBA00004760"/>
    </source>
</evidence>
<feature type="transmembrane region" description="Helical" evidence="9">
    <location>
        <begin position="317"/>
        <end position="335"/>
    </location>
</feature>
<dbReference type="Gene3D" id="3.90.550.10">
    <property type="entry name" value="Spore Coat Polysaccharide Biosynthesis Protein SpsA, Chain A"/>
    <property type="match status" value="1"/>
</dbReference>
<name>A0A6B9FCV8_9HYPH</name>
<dbReference type="RefSeq" id="WP_083920327.1">
    <property type="nucleotide sequence ID" value="NZ_CP043538.1"/>
</dbReference>
<gene>
    <name evidence="10" type="ORF">MMSR116_04190</name>
</gene>
<keyword evidence="5 10" id="KW-0808">Transferase</keyword>
<dbReference type="AlphaFoldDB" id="A0A6B9FCV8"/>
<accession>A0A6B9FCV8</accession>
<comment type="pathway">
    <text evidence="3">Sphingolipid metabolism.</text>
</comment>
<evidence type="ECO:0000256" key="3">
    <source>
        <dbReference type="ARBA" id="ARBA00004991"/>
    </source>
</evidence>
<evidence type="ECO:0000256" key="9">
    <source>
        <dbReference type="SAM" id="Phobius"/>
    </source>
</evidence>
<reference evidence="10 11" key="2">
    <citation type="journal article" date="2013" name="Genome Announc.">
        <title>Draft Genome Sequence of Methylobacterium mesophilicum Strain SR1.6/6, Isolated from Citrus sinensis.</title>
        <authorList>
            <person name="Marinho Almeida D."/>
            <person name="Dini-Andreote F."/>
            <person name="Camargo Neves A.A."/>
            <person name="Juca Ramos R.T."/>
            <person name="Andreote F.D."/>
            <person name="Carneiro A.R."/>
            <person name="Oliveira de Souza Lima A."/>
            <person name="Caracciolo Gomes de Sa P.H."/>
            <person name="Ribeiro Barbosa M.S."/>
            <person name="Araujo W.L."/>
            <person name="Silva A."/>
        </authorList>
    </citation>
    <scope>NUCLEOTIDE SEQUENCE [LARGE SCALE GENOMIC DNA]</scope>
    <source>
        <strain evidence="10 11">SR1.6/6</strain>
    </source>
</reference>
<evidence type="ECO:0000313" key="10">
    <source>
        <dbReference type="EMBL" id="QGY01191.1"/>
    </source>
</evidence>
<evidence type="ECO:0000256" key="8">
    <source>
        <dbReference type="ARBA" id="ARBA00023136"/>
    </source>
</evidence>
<dbReference type="GO" id="GO:0006679">
    <property type="term" value="P:glucosylceramide biosynthetic process"/>
    <property type="evidence" value="ECO:0007669"/>
    <property type="project" value="TreeGrafter"/>
</dbReference>
<organism evidence="10 11">
    <name type="scientific">Methylobacterium mesophilicum SR1.6/6</name>
    <dbReference type="NCBI Taxonomy" id="908290"/>
    <lineage>
        <taxon>Bacteria</taxon>
        <taxon>Pseudomonadati</taxon>
        <taxon>Pseudomonadota</taxon>
        <taxon>Alphaproteobacteria</taxon>
        <taxon>Hyphomicrobiales</taxon>
        <taxon>Methylobacteriaceae</taxon>
        <taxon>Methylobacterium</taxon>
    </lineage>
</organism>
<feature type="transmembrane region" description="Helical" evidence="9">
    <location>
        <begin position="284"/>
        <end position="311"/>
    </location>
</feature>
<sequence>MGGAPRRPVLPRGNNVMAFFMHGLIALWLTLLAGAVYMAWQFQRGIGNRVDLAREPRVVVIAPVKGSNRHLADFVARLRAQQYGHYRIVAVVEAETDAALPVLRQASAGPGAPLSIAVAGLAVDEGQKIHNLLHVLDRLDGSDEIVAFIDADTRPAPDWLLRLVEPLTRGDIDVVTGHRWLLPVRGDVPSALAAAATNSLVGAVRVFDVVWGGTCALRWTTIERIGLRDRWRGSIVDDVHLSRILREHRLRLLTPRSLIVASPVEHSYRSAFAFGRRQYKFVRWYLPAVWWIGAAMTALFLVAGASALGLALSGDRFALVALVLAFLLGQARASVRLMIVRKAFDGEAAAAYRGNADAAVRWLAPAWIALHAASAWSTLLSRSLIWAGVVYEFRGYRETRVVSRAAV</sequence>
<evidence type="ECO:0000256" key="5">
    <source>
        <dbReference type="ARBA" id="ARBA00022679"/>
    </source>
</evidence>
<dbReference type="SUPFAM" id="SSF53448">
    <property type="entry name" value="Nucleotide-diphospho-sugar transferases"/>
    <property type="match status" value="1"/>
</dbReference>
<dbReference type="GO" id="GO:0008120">
    <property type="term" value="F:ceramide glucosyltransferase activity"/>
    <property type="evidence" value="ECO:0007669"/>
    <property type="project" value="TreeGrafter"/>
</dbReference>
<dbReference type="PANTHER" id="PTHR12726:SF0">
    <property type="entry name" value="CERAMIDE GLUCOSYLTRANSFERASE"/>
    <property type="match status" value="1"/>
</dbReference>
<dbReference type="PANTHER" id="PTHR12726">
    <property type="entry name" value="CERAMIDE GLUCOSYLTRANSFERASE"/>
    <property type="match status" value="1"/>
</dbReference>
<dbReference type="InterPro" id="IPR029044">
    <property type="entry name" value="Nucleotide-diphossugar_trans"/>
</dbReference>
<evidence type="ECO:0000256" key="4">
    <source>
        <dbReference type="ARBA" id="ARBA00022676"/>
    </source>
</evidence>
<dbReference type="InterPro" id="IPR025993">
    <property type="entry name" value="Ceramide_glucosylTrfase"/>
</dbReference>
<dbReference type="OrthoDB" id="9771846at2"/>
<comment type="pathway">
    <text evidence="2">Lipid metabolism; sphingolipid metabolism.</text>
</comment>
<dbReference type="GO" id="GO:0016020">
    <property type="term" value="C:membrane"/>
    <property type="evidence" value="ECO:0007669"/>
    <property type="project" value="UniProtKB-SubCell"/>
</dbReference>
<dbReference type="Proteomes" id="UP000012488">
    <property type="component" value="Chromosome"/>
</dbReference>
<evidence type="ECO:0000256" key="6">
    <source>
        <dbReference type="ARBA" id="ARBA00022692"/>
    </source>
</evidence>